<sequence length="109" mass="11686">MISVALVLAIIAAGVVAWWNVKPYSSKDVAFDITSNTSANVTIQLEKKPRDTVSCNVRVMNESYAVVGWKTVTFGATEGTGRETIIKDFDLRTESLGVTGGVTTCWVAG</sequence>
<dbReference type="Proteomes" id="UP000195913">
    <property type="component" value="Unassembled WGS sequence"/>
</dbReference>
<dbReference type="AlphaFoldDB" id="A0A1R4GTC8"/>
<dbReference type="Pfam" id="PF14155">
    <property type="entry name" value="DUF4307"/>
    <property type="match status" value="1"/>
</dbReference>
<reference evidence="1 2" key="1">
    <citation type="submission" date="2017-02" db="EMBL/GenBank/DDBJ databases">
        <authorList>
            <person name="Peterson S.W."/>
        </authorList>
    </citation>
    <scope>NUCLEOTIDE SEQUENCE [LARGE SCALE GENOMIC DNA]</scope>
    <source>
        <strain evidence="1 2">B Ar 00.02</strain>
    </source>
</reference>
<evidence type="ECO:0008006" key="3">
    <source>
        <dbReference type="Google" id="ProtNLM"/>
    </source>
</evidence>
<name>A0A1R4GTC8_9MICC</name>
<protein>
    <recommendedName>
        <fullName evidence="3">DUF4307 domain-containing protein</fullName>
    </recommendedName>
</protein>
<evidence type="ECO:0000313" key="2">
    <source>
        <dbReference type="Proteomes" id="UP000195913"/>
    </source>
</evidence>
<evidence type="ECO:0000313" key="1">
    <source>
        <dbReference type="EMBL" id="SJM71447.1"/>
    </source>
</evidence>
<gene>
    <name evidence="1" type="ORF">FM101_13365</name>
</gene>
<dbReference type="InterPro" id="IPR025443">
    <property type="entry name" value="DUF4307"/>
</dbReference>
<organism evidence="1 2">
    <name type="scientific">Arthrobacter rhombi</name>
    <dbReference type="NCBI Taxonomy" id="71253"/>
    <lineage>
        <taxon>Bacteria</taxon>
        <taxon>Bacillati</taxon>
        <taxon>Actinomycetota</taxon>
        <taxon>Actinomycetes</taxon>
        <taxon>Micrococcales</taxon>
        <taxon>Micrococcaceae</taxon>
        <taxon>Arthrobacter</taxon>
    </lineage>
</organism>
<proteinExistence type="predicted"/>
<keyword evidence="2" id="KW-1185">Reference proteome</keyword>
<dbReference type="EMBL" id="FUHW01000044">
    <property type="protein sequence ID" value="SJM71447.1"/>
    <property type="molecule type" value="Genomic_DNA"/>
</dbReference>
<accession>A0A1R4GTC8</accession>